<dbReference type="Proteomes" id="UP000222460">
    <property type="component" value="Unassembled WGS sequence"/>
</dbReference>
<proteinExistence type="predicted"/>
<organism evidence="1 2">
    <name type="scientific">Pseudomonas putida</name>
    <name type="common">Arthrobacter siderocapsulatus</name>
    <dbReference type="NCBI Taxonomy" id="303"/>
    <lineage>
        <taxon>Bacteria</taxon>
        <taxon>Pseudomonadati</taxon>
        <taxon>Pseudomonadota</taxon>
        <taxon>Gammaproteobacteria</taxon>
        <taxon>Pseudomonadales</taxon>
        <taxon>Pseudomonadaceae</taxon>
        <taxon>Pseudomonas</taxon>
    </lineage>
</organism>
<name>A0A2C5WBN0_PSEPU</name>
<dbReference type="RefSeq" id="WP_098966633.1">
    <property type="nucleotide sequence ID" value="NZ_PDKZ01000002.1"/>
</dbReference>
<gene>
    <name evidence="1" type="ORF">CRX57_17240</name>
</gene>
<sequence length="111" mass="12035">MSTINGVYRHEPSDTTLTLTEGDDRTGSFTGTLSVSGTDYPITFGNFHFRHGFSTGPVAISFNTLTADGTAQAWVMFSPDQAYTRLRAMGSAADMMGNTGLNGLEFIRQNR</sequence>
<comment type="caution">
    <text evidence="1">The sequence shown here is derived from an EMBL/GenBank/DDBJ whole genome shotgun (WGS) entry which is preliminary data.</text>
</comment>
<reference evidence="2" key="1">
    <citation type="submission" date="2017-10" db="EMBL/GenBank/DDBJ databases">
        <title>FDA dAtabase for Regulatory Grade micrObial Sequences (FDA-ARGOS): Supporting development and validation of Infectious Disease Dx tests.</title>
        <authorList>
            <person name="Goldberg B."/>
            <person name="Campos J."/>
            <person name="Tallon L."/>
            <person name="Sadzewicz L."/>
            <person name="Ott S."/>
            <person name="Zhao X."/>
            <person name="Nagaraj S."/>
            <person name="Vavikolanu K."/>
            <person name="Aluvathingal J."/>
            <person name="Nadendla S."/>
            <person name="Geyer C."/>
            <person name="Sichtig H."/>
        </authorList>
    </citation>
    <scope>NUCLEOTIDE SEQUENCE [LARGE SCALE GENOMIC DNA]</scope>
    <source>
        <strain evidence="2">FDAARGOS_376</strain>
    </source>
</reference>
<dbReference type="EMBL" id="PDKZ01000002">
    <property type="protein sequence ID" value="PHH41852.1"/>
    <property type="molecule type" value="Genomic_DNA"/>
</dbReference>
<dbReference type="AlphaFoldDB" id="A0A2C5WBN0"/>
<evidence type="ECO:0000313" key="1">
    <source>
        <dbReference type="EMBL" id="PHH41852.1"/>
    </source>
</evidence>
<accession>A0A2C5WBN0</accession>
<protein>
    <submittedName>
        <fullName evidence="1">Uncharacterized protein</fullName>
    </submittedName>
</protein>
<evidence type="ECO:0000313" key="2">
    <source>
        <dbReference type="Proteomes" id="UP000222460"/>
    </source>
</evidence>